<keyword evidence="6 8" id="KW-0411">Iron-sulfur</keyword>
<dbReference type="SUPFAM" id="SSF54862">
    <property type="entry name" value="4Fe-4S ferredoxins"/>
    <property type="match status" value="1"/>
</dbReference>
<keyword evidence="5 8" id="KW-0408">Iron</keyword>
<evidence type="ECO:0000256" key="5">
    <source>
        <dbReference type="ARBA" id="ARBA00023004"/>
    </source>
</evidence>
<reference evidence="9" key="2">
    <citation type="submission" date="2020-09" db="EMBL/GenBank/DDBJ databases">
        <authorList>
            <person name="Sun Q."/>
            <person name="Ohkuma M."/>
        </authorList>
    </citation>
    <scope>NUCLEOTIDE SEQUENCE</scope>
    <source>
        <strain evidence="9">JCM 4477</strain>
    </source>
</reference>
<dbReference type="PRINTS" id="PR00352">
    <property type="entry name" value="3FE4SFRDOXIN"/>
</dbReference>
<dbReference type="GO" id="GO:0051538">
    <property type="term" value="F:3 iron, 4 sulfur cluster binding"/>
    <property type="evidence" value="ECO:0007669"/>
    <property type="project" value="UniProtKB-KW"/>
</dbReference>
<dbReference type="RefSeq" id="WP_190203318.1">
    <property type="nucleotide sequence ID" value="NZ_BNBI01000003.1"/>
</dbReference>
<keyword evidence="3 8" id="KW-0479">Metal-binding</keyword>
<dbReference type="Pfam" id="PF13370">
    <property type="entry name" value="Fer4_13"/>
    <property type="match status" value="1"/>
</dbReference>
<keyword evidence="2 8" id="KW-0813">Transport</keyword>
<protein>
    <recommendedName>
        <fullName evidence="8">Ferredoxin</fullName>
    </recommendedName>
</protein>
<dbReference type="PANTHER" id="PTHR36923">
    <property type="entry name" value="FERREDOXIN"/>
    <property type="match status" value="1"/>
</dbReference>
<comment type="caution">
    <text evidence="9">The sequence shown here is derived from an EMBL/GenBank/DDBJ whole genome shotgun (WGS) entry which is preliminary data.</text>
</comment>
<name>A0A919A8B1_9ACTN</name>
<evidence type="ECO:0000256" key="4">
    <source>
        <dbReference type="ARBA" id="ARBA00022982"/>
    </source>
</evidence>
<evidence type="ECO:0000256" key="6">
    <source>
        <dbReference type="ARBA" id="ARBA00023014"/>
    </source>
</evidence>
<gene>
    <name evidence="9" type="ORF">GCM10018772_14630</name>
</gene>
<dbReference type="InterPro" id="IPR051269">
    <property type="entry name" value="Fe-S_cluster_ET"/>
</dbReference>
<evidence type="ECO:0000256" key="1">
    <source>
        <dbReference type="ARBA" id="ARBA00001927"/>
    </source>
</evidence>
<dbReference type="GO" id="GO:0005506">
    <property type="term" value="F:iron ion binding"/>
    <property type="evidence" value="ECO:0007669"/>
    <property type="project" value="UniProtKB-UniRule"/>
</dbReference>
<organism evidence="9 10">
    <name type="scientific">Streptomyces fumanus</name>
    <dbReference type="NCBI Taxonomy" id="67302"/>
    <lineage>
        <taxon>Bacteria</taxon>
        <taxon>Bacillati</taxon>
        <taxon>Actinomycetota</taxon>
        <taxon>Actinomycetes</taxon>
        <taxon>Kitasatosporales</taxon>
        <taxon>Streptomycetaceae</taxon>
        <taxon>Streptomyces</taxon>
    </lineage>
</organism>
<keyword evidence="7" id="KW-0003">3Fe-4S</keyword>
<dbReference type="InterPro" id="IPR001080">
    <property type="entry name" value="3Fe4S_ferredoxin"/>
</dbReference>
<evidence type="ECO:0000313" key="10">
    <source>
        <dbReference type="Proteomes" id="UP000630718"/>
    </source>
</evidence>
<proteinExistence type="predicted"/>
<dbReference type="Proteomes" id="UP000630718">
    <property type="component" value="Unassembled WGS sequence"/>
</dbReference>
<keyword evidence="10" id="KW-1185">Reference proteome</keyword>
<dbReference type="GO" id="GO:0009055">
    <property type="term" value="F:electron transfer activity"/>
    <property type="evidence" value="ECO:0007669"/>
    <property type="project" value="UniProtKB-UniRule"/>
</dbReference>
<evidence type="ECO:0000256" key="8">
    <source>
        <dbReference type="RuleBase" id="RU368020"/>
    </source>
</evidence>
<comment type="function">
    <text evidence="8">Ferredoxins are iron-sulfur proteins that transfer electrons in a wide variety of metabolic reactions.</text>
</comment>
<reference evidence="9" key="1">
    <citation type="journal article" date="2014" name="Int. J. Syst. Evol. Microbiol.">
        <title>Complete genome sequence of Corynebacterium casei LMG S-19264T (=DSM 44701T), isolated from a smear-ripened cheese.</title>
        <authorList>
            <consortium name="US DOE Joint Genome Institute (JGI-PGF)"/>
            <person name="Walter F."/>
            <person name="Albersmeier A."/>
            <person name="Kalinowski J."/>
            <person name="Ruckert C."/>
        </authorList>
    </citation>
    <scope>NUCLEOTIDE SEQUENCE</scope>
    <source>
        <strain evidence="9">JCM 4477</strain>
    </source>
</reference>
<dbReference type="Gene3D" id="3.30.70.20">
    <property type="match status" value="1"/>
</dbReference>
<keyword evidence="4 8" id="KW-0249">Electron transport</keyword>
<sequence length="64" mass="6936">MRVDVDRDRCCGAGMCALEAPEVFDQDETDGLVVVLLTEPPDTLDDVVRSAAEQCPSGAVRLRE</sequence>
<evidence type="ECO:0000256" key="7">
    <source>
        <dbReference type="ARBA" id="ARBA00023291"/>
    </source>
</evidence>
<comment type="cofactor">
    <cofactor evidence="1">
        <name>[3Fe-4S] cluster</name>
        <dbReference type="ChEBI" id="CHEBI:21137"/>
    </cofactor>
</comment>
<accession>A0A919A8B1</accession>
<evidence type="ECO:0000313" key="9">
    <source>
        <dbReference type="EMBL" id="GHE92053.1"/>
    </source>
</evidence>
<evidence type="ECO:0000256" key="3">
    <source>
        <dbReference type="ARBA" id="ARBA00022723"/>
    </source>
</evidence>
<dbReference type="PANTHER" id="PTHR36923:SF3">
    <property type="entry name" value="FERREDOXIN"/>
    <property type="match status" value="1"/>
</dbReference>
<dbReference type="EMBL" id="BNBI01000003">
    <property type="protein sequence ID" value="GHE92053.1"/>
    <property type="molecule type" value="Genomic_DNA"/>
</dbReference>
<dbReference type="AlphaFoldDB" id="A0A919A8B1"/>
<evidence type="ECO:0000256" key="2">
    <source>
        <dbReference type="ARBA" id="ARBA00022448"/>
    </source>
</evidence>